<dbReference type="EMBL" id="JALLPJ020000168">
    <property type="protein sequence ID" value="KAL3800095.1"/>
    <property type="molecule type" value="Genomic_DNA"/>
</dbReference>
<dbReference type="InterPro" id="IPR002921">
    <property type="entry name" value="Fungal_lipase-type"/>
</dbReference>
<feature type="region of interest" description="Disordered" evidence="3">
    <location>
        <begin position="251"/>
        <end position="270"/>
    </location>
</feature>
<evidence type="ECO:0000259" key="4">
    <source>
        <dbReference type="Pfam" id="PF01764"/>
    </source>
</evidence>
<feature type="compositionally biased region" description="Polar residues" evidence="3">
    <location>
        <begin position="48"/>
        <end position="63"/>
    </location>
</feature>
<dbReference type="Proteomes" id="UP001530400">
    <property type="component" value="Unassembled WGS sequence"/>
</dbReference>
<feature type="compositionally biased region" description="Polar residues" evidence="3">
    <location>
        <begin position="1"/>
        <end position="21"/>
    </location>
</feature>
<dbReference type="InterPro" id="IPR033556">
    <property type="entry name" value="PLA"/>
</dbReference>
<feature type="region of interest" description="Disordered" evidence="3">
    <location>
        <begin position="1"/>
        <end position="63"/>
    </location>
</feature>
<feature type="domain" description="Fungal lipase-type" evidence="4">
    <location>
        <begin position="423"/>
        <end position="559"/>
    </location>
</feature>
<dbReference type="GO" id="GO:0006629">
    <property type="term" value="P:lipid metabolic process"/>
    <property type="evidence" value="ECO:0007669"/>
    <property type="project" value="UniProtKB-KW"/>
</dbReference>
<dbReference type="GO" id="GO:0016787">
    <property type="term" value="F:hydrolase activity"/>
    <property type="evidence" value="ECO:0007669"/>
    <property type="project" value="UniProtKB-KW"/>
</dbReference>
<evidence type="ECO:0000256" key="3">
    <source>
        <dbReference type="SAM" id="MobiDB-lite"/>
    </source>
</evidence>
<dbReference type="SUPFAM" id="SSF53474">
    <property type="entry name" value="alpha/beta-Hydrolases"/>
    <property type="match status" value="1"/>
</dbReference>
<gene>
    <name evidence="5" type="ORF">ACHAWO_012311</name>
</gene>
<keyword evidence="1" id="KW-0378">Hydrolase</keyword>
<feature type="region of interest" description="Disordered" evidence="3">
    <location>
        <begin position="171"/>
        <end position="210"/>
    </location>
</feature>
<feature type="compositionally biased region" description="Low complexity" evidence="3">
    <location>
        <begin position="261"/>
        <end position="270"/>
    </location>
</feature>
<comment type="caution">
    <text evidence="5">The sequence shown here is derived from an EMBL/GenBank/DDBJ whole genome shotgun (WGS) entry which is preliminary data.</text>
</comment>
<dbReference type="Gene3D" id="3.40.50.1820">
    <property type="entry name" value="alpha/beta hydrolase"/>
    <property type="match status" value="1"/>
</dbReference>
<accession>A0ABD3QIA6</accession>
<evidence type="ECO:0000256" key="2">
    <source>
        <dbReference type="ARBA" id="ARBA00023098"/>
    </source>
</evidence>
<sequence length="681" mass="74892">MSDNSLTAALSALTPPSSLQRQRVHHKWSENYSSDLQPGPIRNLFSPEKTQSNNQGLQNNVVSTPLRAKTPQRTYRNTPKRSNSSEYCGLTAEITRELRMKTPIRMSRPGSAVKAPAVNEPINVNGDAELMSSGYVTFNNIAMQTPPRVSRKQDDIFLSKPNELALAPTISSSYEDVSPKEDMPTMQPSSTIESTSKTTGGLPPSLSKAKRGLSTPIRMKNKLFSAKKLKKCLTPPREGFASHLKQLRSAKKLPSADEMDAPSSPASLSTALPGADEFKIHSTEYDPFDFQCELPSKKEIKVHSKIVHVVDSYTGIHLEFNFAMLAGLTRGTLEKEYERSSVDKPMIAGACHRDVVKSILDCEDDLVVEGFFREYVGDNDASVGSGKTPVKSTPLKSAAKTTARDDRIEVVIFSSEKLRQIIVCFRGSTASQAKPLKLNYFGKEGSSLLHRDHQVRVLSAFRDAYFGTPMEEAVFALLANLATRKPFFDVVMTGHSFGAALATIGAMRYATAHPMMRVSCNVFGCPRVGGEEWRQLVHSLANLKVFRVENASDPYVILPSGTEWVQVGHVISIIDLAPTETNSAPTLNANGSSSSVQFTARRFDRDRVISNNGMFDLIKCPKVNLPRGMAQGISAQGKVDHEMKSYVEKLISSGDRWFTDFVGMNGNGVISFADNERRLLA</sequence>
<proteinExistence type="predicted"/>
<keyword evidence="2" id="KW-0443">Lipid metabolism</keyword>
<organism evidence="5 6">
    <name type="scientific">Cyclotella atomus</name>
    <dbReference type="NCBI Taxonomy" id="382360"/>
    <lineage>
        <taxon>Eukaryota</taxon>
        <taxon>Sar</taxon>
        <taxon>Stramenopiles</taxon>
        <taxon>Ochrophyta</taxon>
        <taxon>Bacillariophyta</taxon>
        <taxon>Coscinodiscophyceae</taxon>
        <taxon>Thalassiosirophycidae</taxon>
        <taxon>Stephanodiscales</taxon>
        <taxon>Stephanodiscaceae</taxon>
        <taxon>Cyclotella</taxon>
    </lineage>
</organism>
<dbReference type="Pfam" id="PF01764">
    <property type="entry name" value="Lipase_3"/>
    <property type="match status" value="1"/>
</dbReference>
<dbReference type="AlphaFoldDB" id="A0ABD3QIA6"/>
<evidence type="ECO:0000313" key="6">
    <source>
        <dbReference type="Proteomes" id="UP001530400"/>
    </source>
</evidence>
<name>A0ABD3QIA6_9STRA</name>
<reference evidence="5 6" key="1">
    <citation type="submission" date="2024-10" db="EMBL/GenBank/DDBJ databases">
        <title>Updated reference genomes for cyclostephanoid diatoms.</title>
        <authorList>
            <person name="Roberts W.R."/>
            <person name="Alverson A.J."/>
        </authorList>
    </citation>
    <scope>NUCLEOTIDE SEQUENCE [LARGE SCALE GENOMIC DNA]</scope>
    <source>
        <strain evidence="5 6">AJA010-31</strain>
    </source>
</reference>
<evidence type="ECO:0000256" key="1">
    <source>
        <dbReference type="ARBA" id="ARBA00022801"/>
    </source>
</evidence>
<feature type="compositionally biased region" description="Polar residues" evidence="3">
    <location>
        <begin position="186"/>
        <end position="199"/>
    </location>
</feature>
<protein>
    <recommendedName>
        <fullName evidence="4">Fungal lipase-type domain-containing protein</fullName>
    </recommendedName>
</protein>
<dbReference type="InterPro" id="IPR029058">
    <property type="entry name" value="AB_hydrolase_fold"/>
</dbReference>
<dbReference type="PANTHER" id="PTHR31828:SF1">
    <property type="entry name" value="PHOSPHOLIPASE A1-IIGAMMA"/>
    <property type="match status" value="1"/>
</dbReference>
<keyword evidence="6" id="KW-1185">Reference proteome</keyword>
<dbReference type="PANTHER" id="PTHR31828">
    <property type="entry name" value="PHOSPHOLIPASE A1-IIGAMMA"/>
    <property type="match status" value="1"/>
</dbReference>
<evidence type="ECO:0000313" key="5">
    <source>
        <dbReference type="EMBL" id="KAL3800095.1"/>
    </source>
</evidence>